<gene>
    <name evidence="2" type="ORF">OCTVUL_1B029426</name>
</gene>
<evidence type="ECO:0000256" key="1">
    <source>
        <dbReference type="SAM" id="SignalP"/>
    </source>
</evidence>
<protein>
    <recommendedName>
        <fullName evidence="4">DUF885 domain-containing protein</fullName>
    </recommendedName>
</protein>
<evidence type="ECO:0000313" key="2">
    <source>
        <dbReference type="EMBL" id="CAI9739243.1"/>
    </source>
</evidence>
<dbReference type="AlphaFoldDB" id="A0AA36BS47"/>
<dbReference type="EMBL" id="OX597836">
    <property type="protein sequence ID" value="CAI9739243.1"/>
    <property type="molecule type" value="Genomic_DNA"/>
</dbReference>
<dbReference type="InterPro" id="IPR010281">
    <property type="entry name" value="DUF885"/>
</dbReference>
<dbReference type="PANTHER" id="PTHR33361">
    <property type="entry name" value="GLR0591 PROTEIN"/>
    <property type="match status" value="1"/>
</dbReference>
<organism evidence="2 3">
    <name type="scientific">Octopus vulgaris</name>
    <name type="common">Common octopus</name>
    <dbReference type="NCBI Taxonomy" id="6645"/>
    <lineage>
        <taxon>Eukaryota</taxon>
        <taxon>Metazoa</taxon>
        <taxon>Spiralia</taxon>
        <taxon>Lophotrochozoa</taxon>
        <taxon>Mollusca</taxon>
        <taxon>Cephalopoda</taxon>
        <taxon>Coleoidea</taxon>
        <taxon>Octopodiformes</taxon>
        <taxon>Octopoda</taxon>
        <taxon>Incirrata</taxon>
        <taxon>Octopodidae</taxon>
        <taxon>Octopus</taxon>
    </lineage>
</organism>
<sequence>MTTFFQTALVLLFTTTAFIKGTEDTSSEFVNLEKDIFDWQQMQYPTYFYEQSRTGYNTYSIKEFSSNKDKIAEFLIKLEAIKTDKFSANGKMNYKMTRDMLQKKLDGYRWHLYGALTPTSFLEPNPSPILGLFNLVGDEQSEENLNTIFKITDSIPDVIKQYTDLMKQAISLNRTLHNVSMIPVVEIMEDALNKTEDSFFHTLMPYIEKLNISTEEKLKLERKGNETISKAMVAYGEFLDFIKSKYLPATREDISINSWHEDMYQQYLGWHLDSNVTADRVHQLGLDEAKRIKKRVKAIMNKQNFKGSIAEYMKSIGKDKSFQLQNADEIFKKYKEIIKNIRSKLDKYFRDYEEMPLIIAPTQTDGPAAVYNVVRMNGQTKGVFGLNVMRPLEMPTYEMSALALHEAVPGHHFQSSYLARSKQQSWRTKGSLNDYFMIPYQFPFYTAFVEGWGLYSEFLGEEMGIYKTDYDRIGRYAFELLRAYRLVIDTGIHAKQMTRQHGIDLLTNFTGLSEKQASIEIDRYITIPGQACAYKFGELKIRELRRKAEKALGDKFDLKDFHAAVLENGRVPLDILEQIVDNMIESKKAQKNLASTLSQIPSLLFLVSSRLLYSYCY</sequence>
<dbReference type="Pfam" id="PF05960">
    <property type="entry name" value="DUF885"/>
    <property type="match status" value="1"/>
</dbReference>
<evidence type="ECO:0000313" key="3">
    <source>
        <dbReference type="Proteomes" id="UP001162480"/>
    </source>
</evidence>
<dbReference type="PANTHER" id="PTHR33361:SF2">
    <property type="entry name" value="DUF885 DOMAIN-CONTAINING PROTEIN"/>
    <property type="match status" value="1"/>
</dbReference>
<feature type="chain" id="PRO_5041380609" description="DUF885 domain-containing protein" evidence="1">
    <location>
        <begin position="22"/>
        <end position="617"/>
    </location>
</feature>
<reference evidence="2" key="1">
    <citation type="submission" date="2023-08" db="EMBL/GenBank/DDBJ databases">
        <authorList>
            <person name="Alioto T."/>
            <person name="Alioto T."/>
            <person name="Gomez Garrido J."/>
        </authorList>
    </citation>
    <scope>NUCLEOTIDE SEQUENCE</scope>
</reference>
<proteinExistence type="predicted"/>
<accession>A0AA36BS47</accession>
<name>A0AA36BS47_OCTVU</name>
<evidence type="ECO:0008006" key="4">
    <source>
        <dbReference type="Google" id="ProtNLM"/>
    </source>
</evidence>
<keyword evidence="1" id="KW-0732">Signal</keyword>
<dbReference type="Proteomes" id="UP001162480">
    <property type="component" value="Chromosome 23"/>
</dbReference>
<feature type="signal peptide" evidence="1">
    <location>
        <begin position="1"/>
        <end position="21"/>
    </location>
</feature>
<keyword evidence="3" id="KW-1185">Reference proteome</keyword>